<name>A0A0L0T2U0_ALLM3</name>
<evidence type="ECO:0000256" key="1">
    <source>
        <dbReference type="SAM" id="MobiDB-lite"/>
    </source>
</evidence>
<feature type="transmembrane region" description="Helical" evidence="2">
    <location>
        <begin position="215"/>
        <end position="236"/>
    </location>
</feature>
<feature type="transmembrane region" description="Helical" evidence="2">
    <location>
        <begin position="303"/>
        <end position="323"/>
    </location>
</feature>
<sequence>MRFSPNSPPMHPNLDEMALGHPVLFARLRRRGRRGRDRRARRAIGTGHGHPSRNPCLVPQHARSAEGPRLAGRYKYYNADSNLLGRCFSRLRAVDKDKDTTMGPPWTAQLVFRPRDLYLILIASLGLNAGRHLVKSLWLSMSERATTPTNKPRSQVQGDPDDSESWLVVISTLVHLLATIAHAAAAFAATIWILLFSDVNVPAGPQSVFTTAVRGLVAVSLLFHLFVVAVHGTSLLRDSRRASRPSRSHDSVIVQPGRLMVSLEWIAGRQRPLARCALLVLDAVAVTLWALGLTSPTRADDLFATASGLFAVTLAGNHAAFALPLRAIKANTSTARLLSSIASVTAVSSSANDTRALGSGTSSLTVPTLSPPGQVLGSYDSTFLPQVFVSQADTSGPPAPGTPVRPTAPPVSANPLTRRAAWTFGSAALVCVAAAGVYARAWVATVDANLTVAVVVSHVVAECARFITDARTVSVIRLVQRQGKRPSLSVSSPRTRPSRATAPATKATTQGLIREPADMSQSSVLCRAWAGSAGEDVWTVVGSVRPSATQLVAASTDEVDLNTAQRTTLMPGGGAGAPERPTVKDKVASTDVLDMNTALRMGP</sequence>
<evidence type="ECO:0008006" key="5">
    <source>
        <dbReference type="Google" id="ProtNLM"/>
    </source>
</evidence>
<protein>
    <recommendedName>
        <fullName evidence="5">Transmembrane protein</fullName>
    </recommendedName>
</protein>
<dbReference type="EMBL" id="GG745359">
    <property type="protein sequence ID" value="KNE69051.1"/>
    <property type="molecule type" value="Genomic_DNA"/>
</dbReference>
<accession>A0A0L0T2U0</accession>
<reference evidence="3 4" key="1">
    <citation type="submission" date="2009-11" db="EMBL/GenBank/DDBJ databases">
        <title>Annotation of Allomyces macrogynus ATCC 38327.</title>
        <authorList>
            <consortium name="The Broad Institute Genome Sequencing Platform"/>
            <person name="Russ C."/>
            <person name="Cuomo C."/>
            <person name="Burger G."/>
            <person name="Gray M.W."/>
            <person name="Holland P.W.H."/>
            <person name="King N."/>
            <person name="Lang F.B.F."/>
            <person name="Roger A.J."/>
            <person name="Ruiz-Trillo I."/>
            <person name="Young S.K."/>
            <person name="Zeng Q."/>
            <person name="Gargeya S."/>
            <person name="Fitzgerald M."/>
            <person name="Haas B."/>
            <person name="Abouelleil A."/>
            <person name="Alvarado L."/>
            <person name="Arachchi H.M."/>
            <person name="Berlin A."/>
            <person name="Chapman S.B."/>
            <person name="Gearin G."/>
            <person name="Goldberg J."/>
            <person name="Griggs A."/>
            <person name="Gujja S."/>
            <person name="Hansen M."/>
            <person name="Heiman D."/>
            <person name="Howarth C."/>
            <person name="Larimer J."/>
            <person name="Lui A."/>
            <person name="MacDonald P.J.P."/>
            <person name="McCowen C."/>
            <person name="Montmayeur A."/>
            <person name="Murphy C."/>
            <person name="Neiman D."/>
            <person name="Pearson M."/>
            <person name="Priest M."/>
            <person name="Roberts A."/>
            <person name="Saif S."/>
            <person name="Shea T."/>
            <person name="Sisk P."/>
            <person name="Stolte C."/>
            <person name="Sykes S."/>
            <person name="Wortman J."/>
            <person name="Nusbaum C."/>
            <person name="Birren B."/>
        </authorList>
    </citation>
    <scope>NUCLEOTIDE SEQUENCE [LARGE SCALE GENOMIC DNA]</scope>
    <source>
        <strain evidence="3 4">ATCC 38327</strain>
    </source>
</reference>
<keyword evidence="4" id="KW-1185">Reference proteome</keyword>
<evidence type="ECO:0000256" key="2">
    <source>
        <dbReference type="SAM" id="Phobius"/>
    </source>
</evidence>
<keyword evidence="2" id="KW-0472">Membrane</keyword>
<dbReference type="Proteomes" id="UP000054350">
    <property type="component" value="Unassembled WGS sequence"/>
</dbReference>
<proteinExistence type="predicted"/>
<feature type="region of interest" description="Disordered" evidence="1">
    <location>
        <begin position="30"/>
        <end position="55"/>
    </location>
</feature>
<dbReference type="OrthoDB" id="10526958at2759"/>
<keyword evidence="2" id="KW-1133">Transmembrane helix</keyword>
<evidence type="ECO:0000313" key="3">
    <source>
        <dbReference type="EMBL" id="KNE69051.1"/>
    </source>
</evidence>
<dbReference type="VEuPathDB" id="FungiDB:AMAG_13922"/>
<gene>
    <name evidence="3" type="ORF">AMAG_13922</name>
</gene>
<feature type="transmembrane region" description="Helical" evidence="2">
    <location>
        <begin position="273"/>
        <end position="291"/>
    </location>
</feature>
<feature type="region of interest" description="Disordered" evidence="1">
    <location>
        <begin position="485"/>
        <end position="508"/>
    </location>
</feature>
<feature type="compositionally biased region" description="Basic residues" evidence="1">
    <location>
        <begin position="30"/>
        <end position="42"/>
    </location>
</feature>
<organism evidence="3 4">
    <name type="scientific">Allomyces macrogynus (strain ATCC 38327)</name>
    <name type="common">Allomyces javanicus var. macrogynus</name>
    <dbReference type="NCBI Taxonomy" id="578462"/>
    <lineage>
        <taxon>Eukaryota</taxon>
        <taxon>Fungi</taxon>
        <taxon>Fungi incertae sedis</taxon>
        <taxon>Blastocladiomycota</taxon>
        <taxon>Blastocladiomycetes</taxon>
        <taxon>Blastocladiales</taxon>
        <taxon>Blastocladiaceae</taxon>
        <taxon>Allomyces</taxon>
    </lineage>
</organism>
<feature type="transmembrane region" description="Helical" evidence="2">
    <location>
        <begin position="166"/>
        <end position="195"/>
    </location>
</feature>
<dbReference type="AlphaFoldDB" id="A0A0L0T2U0"/>
<evidence type="ECO:0000313" key="4">
    <source>
        <dbReference type="Proteomes" id="UP000054350"/>
    </source>
</evidence>
<reference evidence="4" key="2">
    <citation type="submission" date="2009-11" db="EMBL/GenBank/DDBJ databases">
        <title>The Genome Sequence of Allomyces macrogynus strain ATCC 38327.</title>
        <authorList>
            <consortium name="The Broad Institute Genome Sequencing Platform"/>
            <person name="Russ C."/>
            <person name="Cuomo C."/>
            <person name="Shea T."/>
            <person name="Young S.K."/>
            <person name="Zeng Q."/>
            <person name="Koehrsen M."/>
            <person name="Haas B."/>
            <person name="Borodovsky M."/>
            <person name="Guigo R."/>
            <person name="Alvarado L."/>
            <person name="Berlin A."/>
            <person name="Borenstein D."/>
            <person name="Chen Z."/>
            <person name="Engels R."/>
            <person name="Freedman E."/>
            <person name="Gellesch M."/>
            <person name="Goldberg J."/>
            <person name="Griggs A."/>
            <person name="Gujja S."/>
            <person name="Heiman D."/>
            <person name="Hepburn T."/>
            <person name="Howarth C."/>
            <person name="Jen D."/>
            <person name="Larson L."/>
            <person name="Lewis B."/>
            <person name="Mehta T."/>
            <person name="Park D."/>
            <person name="Pearson M."/>
            <person name="Roberts A."/>
            <person name="Saif S."/>
            <person name="Shenoy N."/>
            <person name="Sisk P."/>
            <person name="Stolte C."/>
            <person name="Sykes S."/>
            <person name="Walk T."/>
            <person name="White J."/>
            <person name="Yandava C."/>
            <person name="Burger G."/>
            <person name="Gray M.W."/>
            <person name="Holland P.W.H."/>
            <person name="King N."/>
            <person name="Lang F.B.F."/>
            <person name="Roger A.J."/>
            <person name="Ruiz-Trillo I."/>
            <person name="Lander E."/>
            <person name="Nusbaum C."/>
        </authorList>
    </citation>
    <scope>NUCLEOTIDE SEQUENCE [LARGE SCALE GENOMIC DNA]</scope>
    <source>
        <strain evidence="4">ATCC 38327</strain>
    </source>
</reference>
<keyword evidence="2" id="KW-0812">Transmembrane</keyword>